<evidence type="ECO:0000313" key="4">
    <source>
        <dbReference type="Proteomes" id="UP000559256"/>
    </source>
</evidence>
<dbReference type="InterPro" id="IPR009571">
    <property type="entry name" value="SUR7/Rim9-like_fungi"/>
</dbReference>
<feature type="transmembrane region" description="Helical" evidence="2">
    <location>
        <begin position="98"/>
        <end position="122"/>
    </location>
</feature>
<keyword evidence="2" id="KW-0812">Transmembrane</keyword>
<dbReference type="OrthoDB" id="3365245at2759"/>
<feature type="transmembrane region" description="Helical" evidence="2">
    <location>
        <begin position="12"/>
        <end position="32"/>
    </location>
</feature>
<keyword evidence="2" id="KW-0472">Membrane</keyword>
<reference evidence="3 4" key="1">
    <citation type="journal article" date="2020" name="ISME J.">
        <title>Uncovering the hidden diversity of litter-decomposition mechanisms in mushroom-forming fungi.</title>
        <authorList>
            <person name="Floudas D."/>
            <person name="Bentzer J."/>
            <person name="Ahren D."/>
            <person name="Johansson T."/>
            <person name="Persson P."/>
            <person name="Tunlid A."/>
        </authorList>
    </citation>
    <scope>NUCLEOTIDE SEQUENCE [LARGE SCALE GENOMIC DNA]</scope>
    <source>
        <strain evidence="3 4">CBS 291.85</strain>
    </source>
</reference>
<dbReference type="AlphaFoldDB" id="A0A8H5CRL9"/>
<proteinExistence type="predicted"/>
<dbReference type="EMBL" id="JAACJM010000103">
    <property type="protein sequence ID" value="KAF5346338.1"/>
    <property type="molecule type" value="Genomic_DNA"/>
</dbReference>
<dbReference type="GO" id="GO:0032153">
    <property type="term" value="C:cell division site"/>
    <property type="evidence" value="ECO:0007669"/>
    <property type="project" value="TreeGrafter"/>
</dbReference>
<keyword evidence="4" id="KW-1185">Reference proteome</keyword>
<organism evidence="3 4">
    <name type="scientific">Tetrapyrgos nigripes</name>
    <dbReference type="NCBI Taxonomy" id="182062"/>
    <lineage>
        <taxon>Eukaryota</taxon>
        <taxon>Fungi</taxon>
        <taxon>Dikarya</taxon>
        <taxon>Basidiomycota</taxon>
        <taxon>Agaricomycotina</taxon>
        <taxon>Agaricomycetes</taxon>
        <taxon>Agaricomycetidae</taxon>
        <taxon>Agaricales</taxon>
        <taxon>Marasmiineae</taxon>
        <taxon>Marasmiaceae</taxon>
        <taxon>Tetrapyrgos</taxon>
    </lineage>
</organism>
<evidence type="ECO:0008006" key="5">
    <source>
        <dbReference type="Google" id="ProtNLM"/>
    </source>
</evidence>
<dbReference type="PANTHER" id="PTHR28013:SF4">
    <property type="entry name" value="MARVEL DOMAIN-CONTAINING PROTEIN"/>
    <property type="match status" value="1"/>
</dbReference>
<evidence type="ECO:0000313" key="3">
    <source>
        <dbReference type="EMBL" id="KAF5346338.1"/>
    </source>
</evidence>
<dbReference type="GO" id="GO:0035838">
    <property type="term" value="C:growing cell tip"/>
    <property type="evidence" value="ECO:0007669"/>
    <property type="project" value="TreeGrafter"/>
</dbReference>
<comment type="caution">
    <text evidence="3">The sequence shown here is derived from an EMBL/GenBank/DDBJ whole genome shotgun (WGS) entry which is preliminary data.</text>
</comment>
<dbReference type="Proteomes" id="UP000559256">
    <property type="component" value="Unassembled WGS sequence"/>
</dbReference>
<feature type="compositionally biased region" description="Polar residues" evidence="1">
    <location>
        <begin position="297"/>
        <end position="308"/>
    </location>
</feature>
<feature type="transmembrane region" description="Helical" evidence="2">
    <location>
        <begin position="128"/>
        <end position="155"/>
    </location>
</feature>
<sequence>MVQLIGPATPGFLTTLVATILLGIVSFCVPYVKSVYFLEAAFSVGGQNGTITFGTLGYCLHLNNGTTCSDPKVGYELDINTLIGNETRIDIPDVVVKWITSALVLHIVALVLAGGSTVFGLLAHVCQIVGTCCSTCVSGFSATVALLAFIFDIVLFTIVKKRINDVGSATTGNAMWLTLAAFLLLLFTGCFYAFGSCCIPSGGGSSGRRKSRNDVEAGSYPNSSLQRKSEDLRHDQIRMQAVRAEADRQAALADREAEAAHLSHAARAATGYTPYQDPYQQNQYQHQQQHSQQPSNTSYLHTQYSNDSGFIGQHQPYSDDPTHGQGHGHEYGAASEYYNSSPNYTAAPPPGPAGYDGPPGYDGHGYAGGYKKIDS</sequence>
<feature type="transmembrane region" description="Helical" evidence="2">
    <location>
        <begin position="176"/>
        <end position="195"/>
    </location>
</feature>
<evidence type="ECO:0000256" key="2">
    <source>
        <dbReference type="SAM" id="Phobius"/>
    </source>
</evidence>
<feature type="compositionally biased region" description="Low complexity" evidence="1">
    <location>
        <begin position="278"/>
        <end position="296"/>
    </location>
</feature>
<dbReference type="Pfam" id="PF06687">
    <property type="entry name" value="SUR7"/>
    <property type="match status" value="1"/>
</dbReference>
<feature type="region of interest" description="Disordered" evidence="1">
    <location>
        <begin position="273"/>
        <end position="375"/>
    </location>
</feature>
<dbReference type="InterPro" id="IPR051380">
    <property type="entry name" value="pH-response_reg_palI/RIM9"/>
</dbReference>
<accession>A0A8H5CRL9</accession>
<evidence type="ECO:0000256" key="1">
    <source>
        <dbReference type="SAM" id="MobiDB-lite"/>
    </source>
</evidence>
<feature type="region of interest" description="Disordered" evidence="1">
    <location>
        <begin position="202"/>
        <end position="232"/>
    </location>
</feature>
<protein>
    <recommendedName>
        <fullName evidence="5">Pali-domain-containing protein</fullName>
    </recommendedName>
</protein>
<dbReference type="GO" id="GO:0005886">
    <property type="term" value="C:plasma membrane"/>
    <property type="evidence" value="ECO:0007669"/>
    <property type="project" value="InterPro"/>
</dbReference>
<gene>
    <name evidence="3" type="ORF">D9758_011507</name>
</gene>
<name>A0A8H5CRL9_9AGAR</name>
<dbReference type="PANTHER" id="PTHR28013">
    <property type="entry name" value="PROTEIN DCV1-RELATED"/>
    <property type="match status" value="1"/>
</dbReference>
<keyword evidence="2" id="KW-1133">Transmembrane helix</keyword>